<proteinExistence type="predicted"/>
<keyword evidence="3" id="KW-1185">Reference proteome</keyword>
<accession>A0ABW3N6U7</accession>
<name>A0ABW3N6U7_9FLAO</name>
<organism evidence="2 3">
    <name type="scientific">Winogradskyella litorisediminis</name>
    <dbReference type="NCBI Taxonomy" id="1156618"/>
    <lineage>
        <taxon>Bacteria</taxon>
        <taxon>Pseudomonadati</taxon>
        <taxon>Bacteroidota</taxon>
        <taxon>Flavobacteriia</taxon>
        <taxon>Flavobacteriales</taxon>
        <taxon>Flavobacteriaceae</taxon>
        <taxon>Winogradskyella</taxon>
    </lineage>
</organism>
<feature type="transmembrane region" description="Helical" evidence="1">
    <location>
        <begin position="103"/>
        <end position="122"/>
    </location>
</feature>
<evidence type="ECO:0000313" key="3">
    <source>
        <dbReference type="Proteomes" id="UP001597013"/>
    </source>
</evidence>
<dbReference type="Proteomes" id="UP001597013">
    <property type="component" value="Unassembled WGS sequence"/>
</dbReference>
<feature type="transmembrane region" description="Helical" evidence="1">
    <location>
        <begin position="52"/>
        <end position="70"/>
    </location>
</feature>
<protein>
    <submittedName>
        <fullName evidence="2">Uncharacterized protein</fullName>
    </submittedName>
</protein>
<evidence type="ECO:0000313" key="2">
    <source>
        <dbReference type="EMBL" id="MFD1063408.1"/>
    </source>
</evidence>
<evidence type="ECO:0000256" key="1">
    <source>
        <dbReference type="SAM" id="Phobius"/>
    </source>
</evidence>
<keyword evidence="1" id="KW-1133">Transmembrane helix</keyword>
<keyword evidence="1" id="KW-0812">Transmembrane</keyword>
<dbReference type="EMBL" id="JBHTJL010000011">
    <property type="protein sequence ID" value="MFD1063408.1"/>
    <property type="molecule type" value="Genomic_DNA"/>
</dbReference>
<dbReference type="RefSeq" id="WP_386130276.1">
    <property type="nucleotide sequence ID" value="NZ_JBHTJL010000011.1"/>
</dbReference>
<gene>
    <name evidence="2" type="ORF">ACFQ1Q_09145</name>
</gene>
<comment type="caution">
    <text evidence="2">The sequence shown here is derived from an EMBL/GenBank/DDBJ whole genome shotgun (WGS) entry which is preliminary data.</text>
</comment>
<keyword evidence="1" id="KW-0472">Membrane</keyword>
<sequence>MEPNDKKFEAFVDKLMANDTLEKPSADFTNSVLHQLNITSKPIVYKPLISKWVWCSIALVFAAVVVYAFLDDSKSTSKLSELMNLSQFNFNPLKDVEFNLSQTLVYALITTMVMIGFQVSILKNYINKRLQF</sequence>
<reference evidence="3" key="1">
    <citation type="journal article" date="2019" name="Int. J. Syst. Evol. Microbiol.">
        <title>The Global Catalogue of Microorganisms (GCM) 10K type strain sequencing project: providing services to taxonomists for standard genome sequencing and annotation.</title>
        <authorList>
            <consortium name="The Broad Institute Genomics Platform"/>
            <consortium name="The Broad Institute Genome Sequencing Center for Infectious Disease"/>
            <person name="Wu L."/>
            <person name="Ma J."/>
        </authorList>
    </citation>
    <scope>NUCLEOTIDE SEQUENCE [LARGE SCALE GENOMIC DNA]</scope>
    <source>
        <strain evidence="3">CCUG 62215</strain>
    </source>
</reference>